<accession>A0AAV5LMC4</accession>
<evidence type="ECO:0000313" key="2">
    <source>
        <dbReference type="Proteomes" id="UP001054252"/>
    </source>
</evidence>
<keyword evidence="2" id="KW-1185">Reference proteome</keyword>
<dbReference type="Proteomes" id="UP001054252">
    <property type="component" value="Unassembled WGS sequence"/>
</dbReference>
<name>A0AAV5LMC4_9ROSI</name>
<dbReference type="EMBL" id="BPVZ01000124">
    <property type="protein sequence ID" value="GKV37662.1"/>
    <property type="molecule type" value="Genomic_DNA"/>
</dbReference>
<evidence type="ECO:0000313" key="1">
    <source>
        <dbReference type="EMBL" id="GKV37662.1"/>
    </source>
</evidence>
<organism evidence="1 2">
    <name type="scientific">Rubroshorea leprosula</name>
    <dbReference type="NCBI Taxonomy" id="152421"/>
    <lineage>
        <taxon>Eukaryota</taxon>
        <taxon>Viridiplantae</taxon>
        <taxon>Streptophyta</taxon>
        <taxon>Embryophyta</taxon>
        <taxon>Tracheophyta</taxon>
        <taxon>Spermatophyta</taxon>
        <taxon>Magnoliopsida</taxon>
        <taxon>eudicotyledons</taxon>
        <taxon>Gunneridae</taxon>
        <taxon>Pentapetalae</taxon>
        <taxon>rosids</taxon>
        <taxon>malvids</taxon>
        <taxon>Malvales</taxon>
        <taxon>Dipterocarpaceae</taxon>
        <taxon>Rubroshorea</taxon>
    </lineage>
</organism>
<dbReference type="AlphaFoldDB" id="A0AAV5LMC4"/>
<reference evidence="1 2" key="1">
    <citation type="journal article" date="2021" name="Commun. Biol.">
        <title>The genome of Shorea leprosula (Dipterocarpaceae) highlights the ecological relevance of drought in aseasonal tropical rainforests.</title>
        <authorList>
            <person name="Ng K.K.S."/>
            <person name="Kobayashi M.J."/>
            <person name="Fawcett J.A."/>
            <person name="Hatakeyama M."/>
            <person name="Paape T."/>
            <person name="Ng C.H."/>
            <person name="Ang C.C."/>
            <person name="Tnah L.H."/>
            <person name="Lee C.T."/>
            <person name="Nishiyama T."/>
            <person name="Sese J."/>
            <person name="O'Brien M.J."/>
            <person name="Copetti D."/>
            <person name="Mohd Noor M.I."/>
            <person name="Ong R.C."/>
            <person name="Putra M."/>
            <person name="Sireger I.Z."/>
            <person name="Indrioko S."/>
            <person name="Kosugi Y."/>
            <person name="Izuno A."/>
            <person name="Isagi Y."/>
            <person name="Lee S.L."/>
            <person name="Shimizu K.K."/>
        </authorList>
    </citation>
    <scope>NUCLEOTIDE SEQUENCE [LARGE SCALE GENOMIC DNA]</scope>
    <source>
        <strain evidence="1">214</strain>
    </source>
</reference>
<protein>
    <submittedName>
        <fullName evidence="1">Uncharacterized protein</fullName>
    </submittedName>
</protein>
<sequence>MGGSKAGIGLVKIKYSGFFIDELLIDKNYPMVLISSPFLDLVFFHFINF</sequence>
<proteinExistence type="predicted"/>
<comment type="caution">
    <text evidence="1">The sequence shown here is derived from an EMBL/GenBank/DDBJ whole genome shotgun (WGS) entry which is preliminary data.</text>
</comment>
<gene>
    <name evidence="1" type="ORF">SLEP1_g45661</name>
</gene>